<dbReference type="Pfam" id="PF07441">
    <property type="entry name" value="BofA"/>
    <property type="match status" value="1"/>
</dbReference>
<name>A0A5J6SME0_9BACI</name>
<protein>
    <submittedName>
        <fullName evidence="2">Pro-sigmaK processing inhibitor BofA</fullName>
    </submittedName>
</protein>
<gene>
    <name evidence="2" type="ORF">PB01_00140</name>
</gene>
<keyword evidence="1" id="KW-0812">Transmembrane</keyword>
<feature type="transmembrane region" description="Helical" evidence="1">
    <location>
        <begin position="38"/>
        <end position="61"/>
    </location>
</feature>
<dbReference type="InterPro" id="IPR010001">
    <property type="entry name" value="BofA"/>
</dbReference>
<evidence type="ECO:0000313" key="3">
    <source>
        <dbReference type="Proteomes" id="UP000325517"/>
    </source>
</evidence>
<keyword evidence="1" id="KW-0472">Membrane</keyword>
<reference evidence="2 3" key="1">
    <citation type="submission" date="2018-07" db="EMBL/GenBank/DDBJ databases">
        <title>Complete genome sequence of Psychrobacillus sp. PB01, isolated from iceberg, and comparative genome analysis of Psychrobacillus strains.</title>
        <authorList>
            <person name="Lee P.C."/>
        </authorList>
    </citation>
    <scope>NUCLEOTIDE SEQUENCE [LARGE SCALE GENOMIC DNA]</scope>
    <source>
        <strain evidence="2 3">PB01</strain>
    </source>
</reference>
<dbReference type="AlphaFoldDB" id="A0A5J6SME0"/>
<proteinExistence type="predicted"/>
<dbReference type="EMBL" id="CP031223">
    <property type="protein sequence ID" value="QFF97367.1"/>
    <property type="molecule type" value="Genomic_DNA"/>
</dbReference>
<dbReference type="OrthoDB" id="2974453at2"/>
<sequence>MEERCFMKLVIIVCSLMLLLFLLFRTSFSKVMENLPFFLFRLGLSFFLLFGVHLLLGLFGYVIPINLFTGAVVAMLGVPGVASVVAISILI</sequence>
<keyword evidence="3" id="KW-1185">Reference proteome</keyword>
<dbReference type="KEGG" id="psyo:PB01_00140"/>
<evidence type="ECO:0000313" key="2">
    <source>
        <dbReference type="EMBL" id="QFF97367.1"/>
    </source>
</evidence>
<organism evidence="2 3">
    <name type="scientific">Psychrobacillus glaciei</name>
    <dbReference type="NCBI Taxonomy" id="2283160"/>
    <lineage>
        <taxon>Bacteria</taxon>
        <taxon>Bacillati</taxon>
        <taxon>Bacillota</taxon>
        <taxon>Bacilli</taxon>
        <taxon>Bacillales</taxon>
        <taxon>Bacillaceae</taxon>
        <taxon>Psychrobacillus</taxon>
    </lineage>
</organism>
<feature type="transmembrane region" description="Helical" evidence="1">
    <location>
        <begin position="67"/>
        <end position="90"/>
    </location>
</feature>
<feature type="transmembrane region" description="Helical" evidence="1">
    <location>
        <begin position="6"/>
        <end position="26"/>
    </location>
</feature>
<accession>A0A5J6SME0</accession>
<evidence type="ECO:0000256" key="1">
    <source>
        <dbReference type="SAM" id="Phobius"/>
    </source>
</evidence>
<keyword evidence="1" id="KW-1133">Transmembrane helix</keyword>
<dbReference type="Proteomes" id="UP000325517">
    <property type="component" value="Chromosome"/>
</dbReference>